<dbReference type="STRING" id="1406840.Q763_06900"/>
<comment type="caution">
    <text evidence="2">The sequence shown here is derived from an EMBL/GenBank/DDBJ whole genome shotgun (WGS) entry which is preliminary data.</text>
</comment>
<keyword evidence="1" id="KW-0732">Signal</keyword>
<proteinExistence type="predicted"/>
<gene>
    <name evidence="2" type="ORF">Q763_06900</name>
</gene>
<accession>A0A0A2LRM4</accession>
<dbReference type="eggNOG" id="COG4775">
    <property type="taxonomic scope" value="Bacteria"/>
</dbReference>
<dbReference type="Proteomes" id="UP000030129">
    <property type="component" value="Unassembled WGS sequence"/>
</dbReference>
<keyword evidence="3" id="KW-1185">Reference proteome</keyword>
<organism evidence="2 3">
    <name type="scientific">Flavobacterium beibuense F44-8</name>
    <dbReference type="NCBI Taxonomy" id="1406840"/>
    <lineage>
        <taxon>Bacteria</taxon>
        <taxon>Pseudomonadati</taxon>
        <taxon>Bacteroidota</taxon>
        <taxon>Flavobacteriia</taxon>
        <taxon>Flavobacteriales</taxon>
        <taxon>Flavobacteriaceae</taxon>
        <taxon>Flavobacterium</taxon>
    </lineage>
</organism>
<dbReference type="EMBL" id="JRLV01000006">
    <property type="protein sequence ID" value="KGO81986.1"/>
    <property type="molecule type" value="Genomic_DNA"/>
</dbReference>
<sequence length="627" mass="73074">MTKTLRFLILLTLLFVAVPMAAQVTPVQDSVPELNDTIKQKRDEMYKNIQNYSKKRKFTKFLHKLIFRPVREQEASGTRKRTRENAPEMQDRYTKYSDKVIRKINIVTLDPFGYSITDTARRPRNWAERFGNGVHLKTKQMTIKNLLLFKEKERLDTLIVAETERLIRSQRYTRRVIINAIPIEGTKDSIDVEIRVLDSWSLIPNGSASSSKTSFEVTERNFFGLGHEFRNEFDKELNTGQTAYLGQYTVPNILNTYMEGQLTYRIHTDESYLKSFGLQREFFSAYTRWAGGVYLEEKLVRDSLPDVQNVYAMQNMKSDYKEFWGGYSFKIFKGFTEEDRTTNLVVTAGFNNRRYKEKPTIAYDSVGYYSNERLYLASIGLTSRKFVQDKFLFNYDIVEDIPIGRTYSFTGGTQAKNGENRIYLGGRYAIGNYFKWGFLSLSAELGSFFYRDKTEQTTLRFDLLYFTNMKEWGNWRFRHFIQPRLVFGDNRMPFLKDRLNLGNDTGIQGFDSTTPLGTKKFILTLQTQSYTPWEVLGFRLNPFANITVGVIGDQYNKLYESKFYSKFGVGLLITNDYLVFSSFQLSFAYFPNIPGSGNNIFKTNSFKNNDIMLPDFQIGKPEVVPYN</sequence>
<feature type="signal peptide" evidence="1">
    <location>
        <begin position="1"/>
        <end position="22"/>
    </location>
</feature>
<protein>
    <recommendedName>
        <fullName evidence="4">Outer membrane protein/protective antigen OMA87</fullName>
    </recommendedName>
</protein>
<evidence type="ECO:0000313" key="2">
    <source>
        <dbReference type="EMBL" id="KGO81986.1"/>
    </source>
</evidence>
<reference evidence="2 3" key="1">
    <citation type="submission" date="2013-09" db="EMBL/GenBank/DDBJ databases">
        <authorList>
            <person name="Zeng Z."/>
            <person name="Chen C."/>
        </authorList>
    </citation>
    <scope>NUCLEOTIDE SEQUENCE [LARGE SCALE GENOMIC DNA]</scope>
    <source>
        <strain evidence="2 3">F44-8</strain>
    </source>
</reference>
<feature type="chain" id="PRO_5001991247" description="Outer membrane protein/protective antigen OMA87" evidence="1">
    <location>
        <begin position="23"/>
        <end position="627"/>
    </location>
</feature>
<evidence type="ECO:0000256" key="1">
    <source>
        <dbReference type="SAM" id="SignalP"/>
    </source>
</evidence>
<evidence type="ECO:0000313" key="3">
    <source>
        <dbReference type="Proteomes" id="UP000030129"/>
    </source>
</evidence>
<name>A0A0A2LRM4_9FLAO</name>
<dbReference type="AlphaFoldDB" id="A0A0A2LRM4"/>
<evidence type="ECO:0008006" key="4">
    <source>
        <dbReference type="Google" id="ProtNLM"/>
    </source>
</evidence>